<sequence>MSISEQHRTGLRDLLFNERNIPVLLQLARSVTKNVCSIDEPEEALGYLTAHVDDIHKLLHKRHITRDLLFKYLHTRLPGTSTDFTKVDLVMKVIQYWDTNLNKEIIEAPNSTISVAPPMQIPSEQDYPIHLMARKFGEWFFDKYNSDNLIQSDLWSDAALELKVIAADGVSELECCSAEEVLCSLVKAKQTFGFYFNPNLSHSGVQGRVDPYGQVVVLCCGTLHAAERSVGVFECAFGLLRDPHADNNWKPKKFKCLLRSELSPPRLHTLNESQTLQMALTLPTPTDTLD</sequence>
<dbReference type="Pfam" id="PF15008">
    <property type="entry name" value="DUF4518"/>
    <property type="match status" value="1"/>
</dbReference>
<reference evidence="2" key="1">
    <citation type="submission" date="2025-08" db="UniProtKB">
        <authorList>
            <consortium name="RefSeq"/>
        </authorList>
    </citation>
    <scope>IDENTIFICATION</scope>
    <source>
        <strain evidence="2">15085-1641.00</strain>
        <tissue evidence="2">Whole body</tissue>
    </source>
</reference>
<dbReference type="Proteomes" id="UP000504633">
    <property type="component" value="Unplaced"/>
</dbReference>
<organism evidence="1 2">
    <name type="scientific">Drosophila hydei</name>
    <name type="common">Fruit fly</name>
    <dbReference type="NCBI Taxonomy" id="7224"/>
    <lineage>
        <taxon>Eukaryota</taxon>
        <taxon>Metazoa</taxon>
        <taxon>Ecdysozoa</taxon>
        <taxon>Arthropoda</taxon>
        <taxon>Hexapoda</taxon>
        <taxon>Insecta</taxon>
        <taxon>Pterygota</taxon>
        <taxon>Neoptera</taxon>
        <taxon>Endopterygota</taxon>
        <taxon>Diptera</taxon>
        <taxon>Brachycera</taxon>
        <taxon>Muscomorpha</taxon>
        <taxon>Ephydroidea</taxon>
        <taxon>Drosophilidae</taxon>
        <taxon>Drosophila</taxon>
    </lineage>
</organism>
<dbReference type="OMA" id="PYSENNW"/>
<name>A0A6J1LYD4_DROHY</name>
<dbReference type="PANTHER" id="PTHR21084:SF1">
    <property type="entry name" value="DENSE INCISORS"/>
    <property type="match status" value="1"/>
</dbReference>
<dbReference type="AlphaFoldDB" id="A0A6J1LYD4"/>
<protein>
    <submittedName>
        <fullName evidence="2">Uncharacterized protein C3orf38 homolog</fullName>
    </submittedName>
</protein>
<dbReference type="OrthoDB" id="6407068at2759"/>
<evidence type="ECO:0000313" key="1">
    <source>
        <dbReference type="Proteomes" id="UP000504633"/>
    </source>
</evidence>
<dbReference type="KEGG" id="dhe:111600514"/>
<evidence type="ECO:0000313" key="2">
    <source>
        <dbReference type="RefSeq" id="XP_023172411.1"/>
    </source>
</evidence>
<dbReference type="RefSeq" id="XP_023172411.1">
    <property type="nucleotide sequence ID" value="XM_023316643.2"/>
</dbReference>
<proteinExistence type="predicted"/>
<dbReference type="GeneID" id="111600514"/>
<dbReference type="PANTHER" id="PTHR21084">
    <property type="entry name" value="DENSE INCISORS"/>
    <property type="match status" value="1"/>
</dbReference>
<gene>
    <name evidence="2" type="primary">LOC111600514</name>
</gene>
<dbReference type="InterPro" id="IPR026698">
    <property type="entry name" value="UPF_C3orf38"/>
</dbReference>
<keyword evidence="1" id="KW-1185">Reference proteome</keyword>
<accession>A0A6J1LYD4</accession>